<dbReference type="GO" id="GO:0016020">
    <property type="term" value="C:membrane"/>
    <property type="evidence" value="ECO:0007669"/>
    <property type="project" value="UniProtKB-SubCell"/>
</dbReference>
<evidence type="ECO:0000256" key="4">
    <source>
        <dbReference type="ARBA" id="ARBA00023136"/>
    </source>
</evidence>
<dbReference type="InterPro" id="IPR036513">
    <property type="entry name" value="STAS_dom_sf"/>
</dbReference>
<dbReference type="Gene3D" id="3.30.750.24">
    <property type="entry name" value="STAS domain"/>
    <property type="match status" value="1"/>
</dbReference>
<evidence type="ECO:0000256" key="2">
    <source>
        <dbReference type="ARBA" id="ARBA00022692"/>
    </source>
</evidence>
<feature type="transmembrane region" description="Helical" evidence="6">
    <location>
        <begin position="93"/>
        <end position="112"/>
    </location>
</feature>
<dbReference type="PROSITE" id="PS50801">
    <property type="entry name" value="STAS"/>
    <property type="match status" value="1"/>
</dbReference>
<dbReference type="NCBIfam" id="TIGR00815">
    <property type="entry name" value="sulP"/>
    <property type="match status" value="1"/>
</dbReference>
<feature type="region of interest" description="Disordered" evidence="5">
    <location>
        <begin position="1"/>
        <end position="20"/>
    </location>
</feature>
<dbReference type="GO" id="GO:0055085">
    <property type="term" value="P:transmembrane transport"/>
    <property type="evidence" value="ECO:0007669"/>
    <property type="project" value="InterPro"/>
</dbReference>
<feature type="transmembrane region" description="Helical" evidence="6">
    <location>
        <begin position="368"/>
        <end position="387"/>
    </location>
</feature>
<dbReference type="InterPro" id="IPR002645">
    <property type="entry name" value="STAS_dom"/>
</dbReference>
<dbReference type="Pfam" id="PF00916">
    <property type="entry name" value="Sulfate_transp"/>
    <property type="match status" value="1"/>
</dbReference>
<dbReference type="CDD" id="cd07042">
    <property type="entry name" value="STAS_SulP_like_sulfate_transporter"/>
    <property type="match status" value="1"/>
</dbReference>
<keyword evidence="9" id="KW-1185">Reference proteome</keyword>
<dbReference type="OrthoDB" id="9769739at2"/>
<feature type="transmembrane region" description="Helical" evidence="6">
    <location>
        <begin position="226"/>
        <end position="249"/>
    </location>
</feature>
<feature type="transmembrane region" description="Helical" evidence="6">
    <location>
        <begin position="196"/>
        <end position="214"/>
    </location>
</feature>
<feature type="transmembrane region" description="Helical" evidence="6">
    <location>
        <begin position="151"/>
        <end position="169"/>
    </location>
</feature>
<evidence type="ECO:0000313" key="8">
    <source>
        <dbReference type="EMBL" id="SNS08145.1"/>
    </source>
</evidence>
<sequence length="592" mass="61820">MPSAVSTPAPPPGRSAAKRGRRGLLPGLTTLLGYRRAWLRGDLLAGVTVAAYLVPQVMAYAELAGLPPVAGLWATLAPLALYALLGSSRRLSVGPESTTALMTATAIAPLAAGDPGRYAVLSAALAVVVGLLAVVAWAVRAGFVADLLSRPVLVGYLAGVACIMIIDQLPKLTGVPVEGEAFFPQLVSFMTHLPQAHAGTVAFAASALLFLFLVQRYVPRAPGPLLAVVAGTVVVGVFGLEAHGIAVIGEVPSGLPRPALPTPGDLERLLLPAVGVLLVGYTDFVLTARAFAGRDADRLDSNQELLALGAANLGSGVLHGFPVSSSASRTALGASAGSRTQLYSLVTLVAVVCVLLFLNPLLSAMPSTVLGAIVVFAACRLVDVSGFRRLASFRRRELLLALACLVGVLALDILYGVMVAVALSVAEMLIRVARPHDAVEGLVPGLAGMHDVDDYPQARTIPGLLVYRYDSPLFFANAEDFRRRALASVDRQHDPVRWFVLNTEANVEVDITALDALDELRRELADRGIVLALARVKQDLLDDLDAYGLSESVGRERIFPTLPTAVDAYRAWAEDGADGGGNGSAGSGDGAH</sequence>
<feature type="transmembrane region" description="Helical" evidence="6">
    <location>
        <begin position="118"/>
        <end position="139"/>
    </location>
</feature>
<feature type="transmembrane region" description="Helical" evidence="6">
    <location>
        <begin position="43"/>
        <end position="61"/>
    </location>
</feature>
<organism evidence="8 9">
    <name type="scientific">Actinacidiphila glaucinigra</name>
    <dbReference type="NCBI Taxonomy" id="235986"/>
    <lineage>
        <taxon>Bacteria</taxon>
        <taxon>Bacillati</taxon>
        <taxon>Actinomycetota</taxon>
        <taxon>Actinomycetes</taxon>
        <taxon>Kitasatosporales</taxon>
        <taxon>Streptomycetaceae</taxon>
        <taxon>Actinacidiphila</taxon>
    </lineage>
</organism>
<evidence type="ECO:0000256" key="3">
    <source>
        <dbReference type="ARBA" id="ARBA00022989"/>
    </source>
</evidence>
<proteinExistence type="predicted"/>
<dbReference type="RefSeq" id="WP_089222726.1">
    <property type="nucleotide sequence ID" value="NZ_FZOF01000003.1"/>
</dbReference>
<dbReference type="InterPro" id="IPR011547">
    <property type="entry name" value="SLC26A/SulP_dom"/>
</dbReference>
<comment type="subcellular location">
    <subcellularLocation>
        <location evidence="1">Membrane</location>
        <topology evidence="1">Multi-pass membrane protein</topology>
    </subcellularLocation>
</comment>
<keyword evidence="2 6" id="KW-0812">Transmembrane</keyword>
<feature type="transmembrane region" description="Helical" evidence="6">
    <location>
        <begin position="67"/>
        <end position="86"/>
    </location>
</feature>
<keyword evidence="4 6" id="KW-0472">Membrane</keyword>
<dbReference type="PANTHER" id="PTHR11814">
    <property type="entry name" value="SULFATE TRANSPORTER"/>
    <property type="match status" value="1"/>
</dbReference>
<protein>
    <submittedName>
        <fullName evidence="8">High affinity sulphate transporter 1</fullName>
    </submittedName>
</protein>
<dbReference type="SUPFAM" id="SSF52091">
    <property type="entry name" value="SpoIIaa-like"/>
    <property type="match status" value="1"/>
</dbReference>
<dbReference type="EMBL" id="FZOF01000003">
    <property type="protein sequence ID" value="SNS08145.1"/>
    <property type="molecule type" value="Genomic_DNA"/>
</dbReference>
<evidence type="ECO:0000259" key="7">
    <source>
        <dbReference type="PROSITE" id="PS50801"/>
    </source>
</evidence>
<dbReference type="Proteomes" id="UP000198280">
    <property type="component" value="Unassembled WGS sequence"/>
</dbReference>
<evidence type="ECO:0000256" key="1">
    <source>
        <dbReference type="ARBA" id="ARBA00004141"/>
    </source>
</evidence>
<keyword evidence="3 6" id="KW-1133">Transmembrane helix</keyword>
<dbReference type="Pfam" id="PF01740">
    <property type="entry name" value="STAS"/>
    <property type="match status" value="1"/>
</dbReference>
<feature type="transmembrane region" description="Helical" evidence="6">
    <location>
        <begin position="342"/>
        <end position="362"/>
    </location>
</feature>
<reference evidence="8 9" key="1">
    <citation type="submission" date="2017-06" db="EMBL/GenBank/DDBJ databases">
        <authorList>
            <person name="Kim H.J."/>
            <person name="Triplett B.A."/>
        </authorList>
    </citation>
    <scope>NUCLEOTIDE SEQUENCE [LARGE SCALE GENOMIC DNA]</scope>
    <source>
        <strain evidence="8 9">CGMCC 4.1858</strain>
    </source>
</reference>
<dbReference type="AlphaFoldDB" id="A0A239BJ46"/>
<feature type="transmembrane region" description="Helical" evidence="6">
    <location>
        <begin position="269"/>
        <end position="292"/>
    </location>
</feature>
<accession>A0A239BJ46</accession>
<feature type="domain" description="STAS" evidence="7">
    <location>
        <begin position="454"/>
        <end position="569"/>
    </location>
</feature>
<name>A0A239BJ46_9ACTN</name>
<dbReference type="InterPro" id="IPR001902">
    <property type="entry name" value="SLC26A/SulP_fam"/>
</dbReference>
<gene>
    <name evidence="8" type="ORF">SAMN05216252_1036</name>
</gene>
<evidence type="ECO:0000256" key="5">
    <source>
        <dbReference type="SAM" id="MobiDB-lite"/>
    </source>
</evidence>
<evidence type="ECO:0000313" key="9">
    <source>
        <dbReference type="Proteomes" id="UP000198280"/>
    </source>
</evidence>
<feature type="transmembrane region" description="Helical" evidence="6">
    <location>
        <begin position="399"/>
        <end position="426"/>
    </location>
</feature>
<evidence type="ECO:0000256" key="6">
    <source>
        <dbReference type="SAM" id="Phobius"/>
    </source>
</evidence>